<keyword evidence="1" id="KW-0479">Metal-binding</keyword>
<dbReference type="AlphaFoldDB" id="A0A1Y2D181"/>
<dbReference type="Gene3D" id="6.10.140.2220">
    <property type="match status" value="1"/>
</dbReference>
<dbReference type="EMBL" id="MCGO01000002">
    <property type="protein sequence ID" value="ORY53039.1"/>
    <property type="molecule type" value="Genomic_DNA"/>
</dbReference>
<evidence type="ECO:0000256" key="2">
    <source>
        <dbReference type="ARBA" id="ARBA00022771"/>
    </source>
</evidence>
<evidence type="ECO:0000256" key="1">
    <source>
        <dbReference type="ARBA" id="ARBA00022723"/>
    </source>
</evidence>
<dbReference type="GO" id="GO:0008270">
    <property type="term" value="F:zinc ion binding"/>
    <property type="evidence" value="ECO:0007669"/>
    <property type="project" value="UniProtKB-KW"/>
</dbReference>
<protein>
    <recommendedName>
        <fullName evidence="5">MYND-type domain-containing protein</fullName>
    </recommendedName>
</protein>
<evidence type="ECO:0000256" key="3">
    <source>
        <dbReference type="ARBA" id="ARBA00022833"/>
    </source>
</evidence>
<dbReference type="OrthoDB" id="2103865at2759"/>
<accession>A0A1Y2D181</accession>
<evidence type="ECO:0000259" key="5">
    <source>
        <dbReference type="PROSITE" id="PS50865"/>
    </source>
</evidence>
<dbReference type="Proteomes" id="UP000193642">
    <property type="component" value="Unassembled WGS sequence"/>
</dbReference>
<reference evidence="6 7" key="1">
    <citation type="submission" date="2016-07" db="EMBL/GenBank/DDBJ databases">
        <title>Pervasive Adenine N6-methylation of Active Genes in Fungi.</title>
        <authorList>
            <consortium name="DOE Joint Genome Institute"/>
            <person name="Mondo S.J."/>
            <person name="Dannebaum R.O."/>
            <person name="Kuo R.C."/>
            <person name="Labutti K."/>
            <person name="Haridas S."/>
            <person name="Kuo A."/>
            <person name="Salamov A."/>
            <person name="Ahrendt S.R."/>
            <person name="Lipzen A."/>
            <person name="Sullivan W."/>
            <person name="Andreopoulos W.B."/>
            <person name="Clum A."/>
            <person name="Lindquist E."/>
            <person name="Daum C."/>
            <person name="Ramamoorthy G.K."/>
            <person name="Gryganskyi A."/>
            <person name="Culley D."/>
            <person name="Magnuson J.K."/>
            <person name="James T.Y."/>
            <person name="O'Malley M.A."/>
            <person name="Stajich J.E."/>
            <person name="Spatafora J.W."/>
            <person name="Visel A."/>
            <person name="Grigoriev I.V."/>
        </authorList>
    </citation>
    <scope>NUCLEOTIDE SEQUENCE [LARGE SCALE GENOMIC DNA]</scope>
    <source>
        <strain evidence="6 7">JEL800</strain>
    </source>
</reference>
<gene>
    <name evidence="6" type="ORF">BCR33DRAFT_845288</name>
</gene>
<dbReference type="Pfam" id="PF01753">
    <property type="entry name" value="zf-MYND"/>
    <property type="match status" value="1"/>
</dbReference>
<comment type="caution">
    <text evidence="6">The sequence shown here is derived from an EMBL/GenBank/DDBJ whole genome shotgun (WGS) entry which is preliminary data.</text>
</comment>
<keyword evidence="7" id="KW-1185">Reference proteome</keyword>
<name>A0A1Y2D181_9FUNG</name>
<evidence type="ECO:0000313" key="7">
    <source>
        <dbReference type="Proteomes" id="UP000193642"/>
    </source>
</evidence>
<dbReference type="PROSITE" id="PS50865">
    <property type="entry name" value="ZF_MYND_2"/>
    <property type="match status" value="1"/>
</dbReference>
<keyword evidence="3" id="KW-0862">Zinc</keyword>
<evidence type="ECO:0000256" key="4">
    <source>
        <dbReference type="PROSITE-ProRule" id="PRU00134"/>
    </source>
</evidence>
<keyword evidence="2 4" id="KW-0863">Zinc-finger</keyword>
<dbReference type="SUPFAM" id="SSF144232">
    <property type="entry name" value="HIT/MYND zinc finger-like"/>
    <property type="match status" value="1"/>
</dbReference>
<proteinExistence type="predicted"/>
<evidence type="ECO:0000313" key="6">
    <source>
        <dbReference type="EMBL" id="ORY53039.1"/>
    </source>
</evidence>
<organism evidence="6 7">
    <name type="scientific">Rhizoclosmatium globosum</name>
    <dbReference type="NCBI Taxonomy" id="329046"/>
    <lineage>
        <taxon>Eukaryota</taxon>
        <taxon>Fungi</taxon>
        <taxon>Fungi incertae sedis</taxon>
        <taxon>Chytridiomycota</taxon>
        <taxon>Chytridiomycota incertae sedis</taxon>
        <taxon>Chytridiomycetes</taxon>
        <taxon>Chytridiales</taxon>
        <taxon>Chytriomycetaceae</taxon>
        <taxon>Rhizoclosmatium</taxon>
    </lineage>
</organism>
<sequence>MFDPNAQWSQVEEVSFKDGSRLVNQNRSDQGLPNIIALHANVRKFWLDHSATITQTWAAMTPQTRYNFIRTCEPTLPESAKNPTALIDGRREDVHGAAVLLPELCVDRLTSNNHLAALYSDVAESAHFRDYAIRSLDFVAAGLEKNVLFPRERHNPRKFYITSSESFGQCYEFTRKLTKEDVEKQKMFRSRGAMVSNDEFEMMMTRTSYLLNALANFAEEFRITVLQKKEGQRKIISAAVGCQACGAAKKKEDGGALQSCSRCMIAFYCSRDCQVKDWPNHKLTCKKI</sequence>
<dbReference type="PROSITE" id="PS01360">
    <property type="entry name" value="ZF_MYND_1"/>
    <property type="match status" value="1"/>
</dbReference>
<dbReference type="InterPro" id="IPR002893">
    <property type="entry name" value="Znf_MYND"/>
</dbReference>
<feature type="domain" description="MYND-type" evidence="5">
    <location>
        <begin position="242"/>
        <end position="285"/>
    </location>
</feature>